<keyword evidence="3" id="KW-1185">Reference proteome</keyword>
<dbReference type="Proteomes" id="UP000238217">
    <property type="component" value="Unassembled WGS sequence"/>
</dbReference>
<evidence type="ECO:0000256" key="1">
    <source>
        <dbReference type="SAM" id="Phobius"/>
    </source>
</evidence>
<organism evidence="2 3">
    <name type="scientific">Nesterenkonia sandarakina</name>
    <dbReference type="NCBI Taxonomy" id="272918"/>
    <lineage>
        <taxon>Bacteria</taxon>
        <taxon>Bacillati</taxon>
        <taxon>Actinomycetota</taxon>
        <taxon>Actinomycetes</taxon>
        <taxon>Micrococcales</taxon>
        <taxon>Micrococcaceae</taxon>
        <taxon>Nesterenkonia</taxon>
    </lineage>
</organism>
<sequence>MEENVGVLITMSGAIATLLGIFLKGLWDFIMGKHKRDLEQANHRRDSITRYKQEAHDADERANREWNKARQFAAYAHDVEQFCMREHRTTSDQFPPWPG</sequence>
<feature type="transmembrane region" description="Helical" evidence="1">
    <location>
        <begin position="6"/>
        <end position="27"/>
    </location>
</feature>
<protein>
    <submittedName>
        <fullName evidence="2">Uncharacterized protein</fullName>
    </submittedName>
</protein>
<dbReference type="AlphaFoldDB" id="A0A2T0YIV9"/>
<evidence type="ECO:0000313" key="2">
    <source>
        <dbReference type="EMBL" id="PRZ15135.1"/>
    </source>
</evidence>
<keyword evidence="1" id="KW-0472">Membrane</keyword>
<evidence type="ECO:0000313" key="3">
    <source>
        <dbReference type="Proteomes" id="UP000238217"/>
    </source>
</evidence>
<reference evidence="2 3" key="1">
    <citation type="submission" date="2018-03" db="EMBL/GenBank/DDBJ databases">
        <title>Comparative analysis of microorganisms from saline springs in Andes Mountain Range, Colombia.</title>
        <authorList>
            <person name="Rubin E."/>
        </authorList>
    </citation>
    <scope>NUCLEOTIDE SEQUENCE [LARGE SCALE GENOMIC DNA]</scope>
    <source>
        <strain evidence="2 3">CG 35</strain>
    </source>
</reference>
<dbReference type="RefSeq" id="WP_106123058.1">
    <property type="nucleotide sequence ID" value="NZ_PVTY01000009.1"/>
</dbReference>
<dbReference type="EMBL" id="PVTY01000009">
    <property type="protein sequence ID" value="PRZ15135.1"/>
    <property type="molecule type" value="Genomic_DNA"/>
</dbReference>
<accession>A0A2T0YIV9</accession>
<comment type="caution">
    <text evidence="2">The sequence shown here is derived from an EMBL/GenBank/DDBJ whole genome shotgun (WGS) entry which is preliminary data.</text>
</comment>
<proteinExistence type="predicted"/>
<keyword evidence="1" id="KW-0812">Transmembrane</keyword>
<gene>
    <name evidence="2" type="ORF">BCL67_10956</name>
</gene>
<name>A0A2T0YIV9_9MICC</name>
<keyword evidence="1" id="KW-1133">Transmembrane helix</keyword>